<comment type="miscellaneous">
    <text evidence="3">A lyase-type mechanism (elimination/hydration) is suggested for the cleavage of the lactyl ether bond of MurNAc 6-phosphate, with the formation of an alpha,beta-unsaturated aldehyde intermediate with (E)-stereochemistry, followed by the syn addition of water to give product.</text>
</comment>
<dbReference type="Pfam" id="PF22645">
    <property type="entry name" value="GKRP_SIS_N"/>
    <property type="match status" value="1"/>
</dbReference>
<evidence type="ECO:0000256" key="2">
    <source>
        <dbReference type="ARBA" id="ARBA00023277"/>
    </source>
</evidence>
<dbReference type="InterPro" id="IPR040190">
    <property type="entry name" value="MURQ/GCKR"/>
</dbReference>
<feature type="region of interest" description="Disordered" evidence="4">
    <location>
        <begin position="1"/>
        <end position="30"/>
    </location>
</feature>
<dbReference type="Proteomes" id="UP000003179">
    <property type="component" value="Unassembled WGS sequence"/>
</dbReference>
<feature type="compositionally biased region" description="Polar residues" evidence="4">
    <location>
        <begin position="1"/>
        <end position="29"/>
    </location>
</feature>
<feature type="domain" description="SIS" evidence="5">
    <location>
        <begin position="74"/>
        <end position="237"/>
    </location>
</feature>
<evidence type="ECO:0000313" key="6">
    <source>
        <dbReference type="EMBL" id="EFS91155.1"/>
    </source>
</evidence>
<dbReference type="InterPro" id="IPR005486">
    <property type="entry name" value="Glucokinase_regulatory_CS"/>
</dbReference>
<dbReference type="EC" id="4.2.1.126" evidence="3"/>
<feature type="active site" evidence="3">
    <location>
        <position position="133"/>
    </location>
</feature>
<dbReference type="HAMAP" id="MF_00068">
    <property type="entry name" value="MurQ"/>
    <property type="match status" value="1"/>
</dbReference>
<dbReference type="NCBIfam" id="NF009222">
    <property type="entry name" value="PRK12570.1"/>
    <property type="match status" value="1"/>
</dbReference>
<keyword evidence="2 3" id="KW-0119">Carbohydrate metabolism</keyword>
<dbReference type="CDD" id="cd05007">
    <property type="entry name" value="SIS_Etherase"/>
    <property type="match status" value="1"/>
</dbReference>
<dbReference type="Gene3D" id="1.10.8.1080">
    <property type="match status" value="1"/>
</dbReference>
<sequence>MASQTCNHEISTQGGDSMDSLTNLATTEGRNPISERLDQLPTLEVLRVMNDEDHRVPNAVASQLPAIAAVVEAAVEGLSAGGRLIYAGAGTSGRLGVLDAVECPPTFSTNPTMVVGLIAGGQQAMFQAVEGAEDDADRGAADMNVLQPGFHDVVVGLAASGQTPWVVGAVRAAKRAGAVTASVCCNRGAAISSEVDLPVEIDAGPEVLTGSTRLKAGTAQKLVLNMISTATMVGLGKTYGNLMVDVSPSNEKLRQRAMSIVMAATGCSRDEAVTALHESDGHAKTAIAMVLLGMTAAQARARLADAGGAVRAAVDENHLHL</sequence>
<evidence type="ECO:0000256" key="1">
    <source>
        <dbReference type="ARBA" id="ARBA00023239"/>
    </source>
</evidence>
<comment type="catalytic activity">
    <reaction evidence="3">
        <text>N-acetyl-D-muramate 6-phosphate + H2O = N-acetyl-D-glucosamine 6-phosphate + (R)-lactate</text>
        <dbReference type="Rhea" id="RHEA:26410"/>
        <dbReference type="ChEBI" id="CHEBI:15377"/>
        <dbReference type="ChEBI" id="CHEBI:16004"/>
        <dbReference type="ChEBI" id="CHEBI:57513"/>
        <dbReference type="ChEBI" id="CHEBI:58722"/>
        <dbReference type="EC" id="4.2.1.126"/>
    </reaction>
</comment>
<evidence type="ECO:0000313" key="7">
    <source>
        <dbReference type="Proteomes" id="UP000003179"/>
    </source>
</evidence>
<dbReference type="NCBIfam" id="TIGR00274">
    <property type="entry name" value="N-acetylmuramic acid 6-phosphate etherase"/>
    <property type="match status" value="1"/>
</dbReference>
<dbReference type="PANTHER" id="PTHR10088">
    <property type="entry name" value="GLUCOKINASE REGULATORY PROTEIN"/>
    <property type="match status" value="1"/>
</dbReference>
<keyword evidence="1 3" id="KW-0456">Lyase</keyword>
<proteinExistence type="inferred from homology"/>
<dbReference type="InterPro" id="IPR001347">
    <property type="entry name" value="SIS_dom"/>
</dbReference>
<comment type="similarity">
    <text evidence="3">Belongs to the GCKR-like family. MurNAc-6-P etherase subfamily.</text>
</comment>
<evidence type="ECO:0000256" key="4">
    <source>
        <dbReference type="SAM" id="MobiDB-lite"/>
    </source>
</evidence>
<dbReference type="NCBIfam" id="NF003915">
    <property type="entry name" value="PRK05441.1"/>
    <property type="match status" value="1"/>
</dbReference>
<gene>
    <name evidence="3 6" type="primary">murQ</name>
    <name evidence="6" type="ORF">HMPREF9607_02445</name>
</gene>
<reference evidence="6" key="1">
    <citation type="submission" date="2010-08" db="EMBL/GenBank/DDBJ databases">
        <authorList>
            <person name="Weinstock G."/>
            <person name="Sodergren E."/>
            <person name="Clifton S."/>
            <person name="Fulton L."/>
            <person name="Fulton B."/>
            <person name="Courtney L."/>
            <person name="Fronick C."/>
            <person name="Harrison M."/>
            <person name="Strong C."/>
            <person name="Farmer C."/>
            <person name="Delahaunty K."/>
            <person name="Markovic C."/>
            <person name="Hall O."/>
            <person name="Minx P."/>
            <person name="Tomlinson C."/>
            <person name="Mitreva M."/>
            <person name="Hou S."/>
            <person name="Chen J."/>
            <person name="Wollam A."/>
            <person name="Pepin K.H."/>
            <person name="Johnson M."/>
            <person name="Bhonagiri V."/>
            <person name="Zhang X."/>
            <person name="Suruliraj S."/>
            <person name="Warren W."/>
            <person name="Chinwalla A."/>
            <person name="Mardis E.R."/>
            <person name="Wilson R.K."/>
        </authorList>
    </citation>
    <scope>NUCLEOTIDE SEQUENCE [LARGE SCALE GENOMIC DNA]</scope>
    <source>
        <strain evidence="6">HL044PA1</strain>
    </source>
</reference>
<dbReference type="EMBL" id="ADZU01000041">
    <property type="protein sequence ID" value="EFS91155.1"/>
    <property type="molecule type" value="Genomic_DNA"/>
</dbReference>
<organism evidence="6 7">
    <name type="scientific">Cutibacterium modestum HL044PA1</name>
    <dbReference type="NCBI Taxonomy" id="765109"/>
    <lineage>
        <taxon>Bacteria</taxon>
        <taxon>Bacillati</taxon>
        <taxon>Actinomycetota</taxon>
        <taxon>Actinomycetes</taxon>
        <taxon>Propionibacteriales</taxon>
        <taxon>Propionibacteriaceae</taxon>
        <taxon>Cutibacterium</taxon>
        <taxon>Cutibacterium modestum</taxon>
    </lineage>
</organism>
<dbReference type="PROSITE" id="PS51464">
    <property type="entry name" value="SIS"/>
    <property type="match status" value="1"/>
</dbReference>
<keyword evidence="7" id="KW-1185">Reference proteome</keyword>
<name>A0ABP2K5R8_9ACTN</name>
<comment type="caution">
    <text evidence="6">The sequence shown here is derived from an EMBL/GenBank/DDBJ whole genome shotgun (WGS) entry which is preliminary data.</text>
</comment>
<evidence type="ECO:0000259" key="5">
    <source>
        <dbReference type="PROSITE" id="PS51464"/>
    </source>
</evidence>
<comment type="pathway">
    <text evidence="3">Amino-sugar metabolism; N-acetylmuramate degradation.</text>
</comment>
<dbReference type="Gene3D" id="3.40.50.10490">
    <property type="entry name" value="Glucose-6-phosphate isomerase like protein, domain 1"/>
    <property type="match status" value="1"/>
</dbReference>
<evidence type="ECO:0000256" key="3">
    <source>
        <dbReference type="HAMAP-Rule" id="MF_00068"/>
    </source>
</evidence>
<dbReference type="SUPFAM" id="SSF53697">
    <property type="entry name" value="SIS domain"/>
    <property type="match status" value="1"/>
</dbReference>
<dbReference type="InterPro" id="IPR005488">
    <property type="entry name" value="Etherase_MurQ"/>
</dbReference>
<dbReference type="GO" id="GO:0016829">
    <property type="term" value="F:lyase activity"/>
    <property type="evidence" value="ECO:0007669"/>
    <property type="project" value="UniProtKB-KW"/>
</dbReference>
<protein>
    <recommendedName>
        <fullName evidence="3">N-acetylmuramic acid 6-phosphate etherase</fullName>
        <shortName evidence="3">MurNAc-6-P etherase</shortName>
        <ecNumber evidence="3">4.2.1.126</ecNumber>
    </recommendedName>
    <alternativeName>
        <fullName evidence="3">N-acetylmuramic acid 6-phosphate hydrolase</fullName>
    </alternativeName>
    <alternativeName>
        <fullName evidence="3">N-acetylmuramic acid 6-phosphate lyase</fullName>
    </alternativeName>
</protein>
<feature type="active site" description="Proton donor" evidence="3">
    <location>
        <position position="102"/>
    </location>
</feature>
<accession>A0ABP2K5R8</accession>
<comment type="subunit">
    <text evidence="3">Homodimer.</text>
</comment>
<dbReference type="PROSITE" id="PS01272">
    <property type="entry name" value="GCKR"/>
    <property type="match status" value="1"/>
</dbReference>
<dbReference type="PANTHER" id="PTHR10088:SF4">
    <property type="entry name" value="GLUCOKINASE REGULATORY PROTEIN"/>
    <property type="match status" value="1"/>
</dbReference>
<dbReference type="InterPro" id="IPR046348">
    <property type="entry name" value="SIS_dom_sf"/>
</dbReference>
<comment type="function">
    <text evidence="3">Specifically catalyzes the cleavage of the D-lactyl ether substituent of MurNAc 6-phosphate, producing GlcNAc 6-phosphate and D-lactate.</text>
</comment>